<dbReference type="Proteomes" id="UP000053688">
    <property type="component" value="Unassembled WGS sequence"/>
</dbReference>
<gene>
    <name evidence="2" type="ORF">O1U_0807</name>
</gene>
<proteinExistence type="predicted"/>
<feature type="transmembrane region" description="Helical" evidence="1">
    <location>
        <begin position="35"/>
        <end position="53"/>
    </location>
</feature>
<reference evidence="2 3" key="1">
    <citation type="journal article" date="2014" name="Environ. Microbiol.">
        <title>Genomic signatures of obligate host dependence in the luminous bacterial symbiont of a vertebrate.</title>
        <authorList>
            <person name="Hendry T.A."/>
            <person name="de Wet J.R."/>
            <person name="Dunlap P.V."/>
        </authorList>
    </citation>
    <scope>NUCLEOTIDE SEQUENCE [LARGE SCALE GENOMIC DNA]</scope>
    <source>
        <strain evidence="2 3">Akat1</strain>
    </source>
</reference>
<keyword evidence="3" id="KW-1185">Reference proteome</keyword>
<comment type="caution">
    <text evidence="2">The sequence shown here is derived from an EMBL/GenBank/DDBJ whole genome shotgun (WGS) entry which is preliminary data.</text>
</comment>
<dbReference type="eggNOG" id="COG2959">
    <property type="taxonomic scope" value="Bacteria"/>
</dbReference>
<keyword evidence="2" id="KW-0808">Transferase</keyword>
<dbReference type="PANTHER" id="PTHR38043">
    <property type="entry name" value="PROTEIN HEMX"/>
    <property type="match status" value="1"/>
</dbReference>
<name>S3EH44_9GAMM</name>
<keyword evidence="2" id="KW-0489">Methyltransferase</keyword>
<organism evidence="2 3">
    <name type="scientific">Candidatus Photodesmus katoptron Akat1</name>
    <dbReference type="NCBI Taxonomy" id="1236703"/>
    <lineage>
        <taxon>Bacteria</taxon>
        <taxon>Pseudomonadati</taxon>
        <taxon>Pseudomonadota</taxon>
        <taxon>Gammaproteobacteria</taxon>
        <taxon>Vibrionales</taxon>
        <taxon>Vibrionaceae</taxon>
        <taxon>Candidatus Photodesmus</taxon>
    </lineage>
</organism>
<dbReference type="AlphaFoldDB" id="S3EH44"/>
<evidence type="ECO:0000313" key="2">
    <source>
        <dbReference type="EMBL" id="EPE37503.1"/>
    </source>
</evidence>
<keyword evidence="1" id="KW-1133">Transmembrane helix</keyword>
<dbReference type="GO" id="GO:0008168">
    <property type="term" value="F:methyltransferase activity"/>
    <property type="evidence" value="ECO:0007669"/>
    <property type="project" value="UniProtKB-KW"/>
</dbReference>
<evidence type="ECO:0000256" key="1">
    <source>
        <dbReference type="SAM" id="Phobius"/>
    </source>
</evidence>
<dbReference type="PANTHER" id="PTHR38043:SF1">
    <property type="entry name" value="PROTEIN HEMX"/>
    <property type="match status" value="1"/>
</dbReference>
<keyword evidence="1" id="KW-0472">Membrane</keyword>
<evidence type="ECO:0000313" key="3">
    <source>
        <dbReference type="Proteomes" id="UP000053688"/>
    </source>
</evidence>
<dbReference type="InterPro" id="IPR007470">
    <property type="entry name" value="HemX"/>
</dbReference>
<dbReference type="Pfam" id="PF04375">
    <property type="entry name" value="HemX"/>
    <property type="match status" value="1"/>
</dbReference>
<dbReference type="STRING" id="28176.CF66_3056"/>
<keyword evidence="1" id="KW-0812">Transmembrane</keyword>
<dbReference type="GO" id="GO:0032259">
    <property type="term" value="P:methylation"/>
    <property type="evidence" value="ECO:0007669"/>
    <property type="project" value="UniProtKB-KW"/>
</dbReference>
<sequence length="345" mass="40998">MASKNSKNIDSIKIKNPNKISFINLNFREVFESNIIIFSLMIIFFFISIIFSFHRQRMNYKEKFFQVNQKLELIKERNQAEIYEIRQDINKLINFIKKIEIDLVKSNVKNLHPNDWILSEIDYLIRLAEKKLYFEYDVISSIKLMEFAKQRLESLKEPDLLALKTTILNDINCLKKIILVDYNSIILSLINLQQKVDELPVVILENKKSNEQISVSANHSNWRENLLISFKTFVNTFIKFRVHDSNVVPLLPLQKQAYLKENIKIKLETAIHAIYRKQVEIYKVSLNIVDQWVFSFFDKDHDTVINFHKELNKLKKQNIQVSHLVKLKSPNILLNIRTKRLDFNV</sequence>
<accession>S3EH44</accession>
<dbReference type="EMBL" id="AMSD01000002">
    <property type="protein sequence ID" value="EPE37503.1"/>
    <property type="molecule type" value="Genomic_DNA"/>
</dbReference>
<protein>
    <submittedName>
        <fullName evidence="2">Uroporphyrin-III C-methyltransferase</fullName>
    </submittedName>
</protein>
<dbReference type="RefSeq" id="WP_016504135.1">
    <property type="nucleotide sequence ID" value="NZ_AMSD01000002.1"/>
</dbReference>